<reference evidence="6" key="1">
    <citation type="submission" date="2020-10" db="EMBL/GenBank/DDBJ databases">
        <authorList>
            <person name="Szabo G."/>
        </authorList>
    </citation>
    <scope>NUCLEOTIDE SEQUENCE</scope>
    <source>
        <strain evidence="6">VALLOT</strain>
        <plasmid evidence="6">1</plasmid>
    </source>
</reference>
<dbReference type="AlphaFoldDB" id="A0A8E4EXR4"/>
<dbReference type="GO" id="GO:0034599">
    <property type="term" value="P:cellular response to oxidative stress"/>
    <property type="evidence" value="ECO:0007669"/>
    <property type="project" value="TreeGrafter"/>
</dbReference>
<evidence type="ECO:0000256" key="2">
    <source>
        <dbReference type="ARBA" id="ARBA00053793"/>
    </source>
</evidence>
<dbReference type="Gene3D" id="1.10.3880.10">
    <property type="entry name" value="Fe(II) trafficking protein YggX"/>
    <property type="match status" value="1"/>
</dbReference>
<evidence type="ECO:0000256" key="5">
    <source>
        <dbReference type="HAMAP-Rule" id="MF_00686"/>
    </source>
</evidence>
<dbReference type="InterPro" id="IPR007457">
    <property type="entry name" value="Fe_traffick_prot_YggX"/>
</dbReference>
<sequence length="94" mass="10773">MMARMVYCIKLGKEAVGLEFPPLPGKLGERIFKCISKEIWQAWLKQQTMLINENRLNMVDPHARQYLLKQTEKFLFGEGSDAVSGYVQPLTANL</sequence>
<dbReference type="Pfam" id="PF04362">
    <property type="entry name" value="Iron_traffic"/>
    <property type="match status" value="1"/>
</dbReference>
<evidence type="ECO:0000256" key="4">
    <source>
        <dbReference type="ARBA" id="ARBA00070403"/>
    </source>
</evidence>
<dbReference type="PIRSF" id="PIRSF029827">
    <property type="entry name" value="Fe_traffic_YggX"/>
    <property type="match status" value="1"/>
</dbReference>
<dbReference type="EMBL" id="LR890046">
    <property type="protein sequence ID" value="CAD6506676.1"/>
    <property type="molecule type" value="Genomic_DNA"/>
</dbReference>
<dbReference type="GO" id="GO:0005506">
    <property type="term" value="F:iron ion binding"/>
    <property type="evidence" value="ECO:0007669"/>
    <property type="project" value="UniProtKB-UniRule"/>
</dbReference>
<gene>
    <name evidence="6" type="ORF">VALLOT_H_00110</name>
</gene>
<comment type="similarity">
    <text evidence="3 5">Belongs to the Fe(2+)-trafficking protein family.</text>
</comment>
<dbReference type="SUPFAM" id="SSF111148">
    <property type="entry name" value="YggX-like"/>
    <property type="match status" value="1"/>
</dbReference>
<dbReference type="GO" id="GO:0005829">
    <property type="term" value="C:cytosol"/>
    <property type="evidence" value="ECO:0007669"/>
    <property type="project" value="TreeGrafter"/>
</dbReference>
<dbReference type="PANTHER" id="PTHR36965:SF1">
    <property type="entry name" value="FE(2+)-TRAFFICKING PROTEIN-RELATED"/>
    <property type="match status" value="1"/>
</dbReference>
<name>A0A8E4EXR4_9BURK</name>
<keyword evidence="1 5" id="KW-0408">Iron</keyword>
<organism evidence="6">
    <name type="scientific">Candidatus Vallotiella hemipterorum</name>
    <dbReference type="NCBI Taxonomy" id="1177213"/>
    <lineage>
        <taxon>Bacteria</taxon>
        <taxon>Pseudomonadati</taxon>
        <taxon>Pseudomonadota</taxon>
        <taxon>Betaproteobacteria</taxon>
        <taxon>Burkholderiales</taxon>
        <taxon>Burkholderiaceae</taxon>
        <taxon>Candidatus Vallotiella</taxon>
    </lineage>
</organism>
<dbReference type="NCBIfam" id="NF003817">
    <property type="entry name" value="PRK05408.1"/>
    <property type="match status" value="1"/>
</dbReference>
<comment type="function">
    <text evidence="2">Could be a mediator in iron transactions between iron acquisition and iron-requiring processes, such as synthesis and/or repair of Fe-S clusters in biosynthetic enzymes. Necessary to maintain high levels of aconitase under oxidative stress.</text>
</comment>
<protein>
    <recommendedName>
        <fullName evidence="4 5">Probable Fe(2+)-trafficking protein</fullName>
    </recommendedName>
</protein>
<proteinExistence type="inferred from homology"/>
<evidence type="ECO:0000256" key="3">
    <source>
        <dbReference type="ARBA" id="ARBA00061679"/>
    </source>
</evidence>
<dbReference type="PANTHER" id="PTHR36965">
    <property type="entry name" value="FE(2+)-TRAFFICKING PROTEIN-RELATED"/>
    <property type="match status" value="1"/>
</dbReference>
<keyword evidence="6" id="KW-0614">Plasmid</keyword>
<evidence type="ECO:0000313" key="6">
    <source>
        <dbReference type="EMBL" id="CAD6506676.1"/>
    </source>
</evidence>
<dbReference type="FunFam" id="1.10.3880.10:FF:000001">
    <property type="entry name" value="Probable Fe(2+)-trafficking protein"/>
    <property type="match status" value="1"/>
</dbReference>
<evidence type="ECO:0000256" key="1">
    <source>
        <dbReference type="ARBA" id="ARBA00023004"/>
    </source>
</evidence>
<accession>A0A8E4EXR4</accession>
<geneLocation type="plasmid" evidence="6">
    <name>1</name>
</geneLocation>
<dbReference type="InterPro" id="IPR036766">
    <property type="entry name" value="Fe_traffick_prot_YggX_sf"/>
</dbReference>
<dbReference type="HAMAP" id="MF_00686">
    <property type="entry name" value="Fe_traffic_YggX"/>
    <property type="match status" value="1"/>
</dbReference>